<accession>A0A1Q8VXS4</accession>
<dbReference type="EMBL" id="MSKM01000024">
    <property type="protein sequence ID" value="OLO53120.1"/>
    <property type="molecule type" value="Genomic_DNA"/>
</dbReference>
<evidence type="ECO:0000256" key="1">
    <source>
        <dbReference type="SAM" id="MobiDB-lite"/>
    </source>
</evidence>
<organism evidence="2 3">
    <name type="scientific">Actinomyces oris</name>
    <dbReference type="NCBI Taxonomy" id="544580"/>
    <lineage>
        <taxon>Bacteria</taxon>
        <taxon>Bacillati</taxon>
        <taxon>Actinomycetota</taxon>
        <taxon>Actinomycetes</taxon>
        <taxon>Actinomycetales</taxon>
        <taxon>Actinomycetaceae</taxon>
        <taxon>Actinomyces</taxon>
    </lineage>
</organism>
<dbReference type="Gene3D" id="3.40.109.10">
    <property type="entry name" value="NADH Oxidase"/>
    <property type="match status" value="1"/>
</dbReference>
<reference evidence="2 3" key="1">
    <citation type="submission" date="2016-12" db="EMBL/GenBank/DDBJ databases">
        <title>Genomic comparison of strains in the 'Actinomyces naeslundii' group.</title>
        <authorList>
            <person name="Mughal S.R."/>
            <person name="Do T."/>
            <person name="Gilbert S.C."/>
            <person name="Witherden E.A."/>
            <person name="Didelot X."/>
            <person name="Beighton D."/>
        </authorList>
    </citation>
    <scope>NUCLEOTIDE SEQUENCE [LARGE SCALE GENOMIC DNA]</scope>
    <source>
        <strain evidence="2 3">MMRCO6-1</strain>
    </source>
</reference>
<comment type="caution">
    <text evidence="2">The sequence shown here is derived from an EMBL/GenBank/DDBJ whole genome shotgun (WGS) entry which is preliminary data.</text>
</comment>
<dbReference type="Proteomes" id="UP000185772">
    <property type="component" value="Unassembled WGS sequence"/>
</dbReference>
<gene>
    <name evidence="2" type="ORF">BKH27_07265</name>
</gene>
<dbReference type="GO" id="GO:0016491">
    <property type="term" value="F:oxidoreductase activity"/>
    <property type="evidence" value="ECO:0007669"/>
    <property type="project" value="InterPro"/>
</dbReference>
<name>A0A1Q8VXS4_9ACTO</name>
<dbReference type="Gene3D" id="3.40.50.720">
    <property type="entry name" value="NAD(P)-binding Rossmann-like Domain"/>
    <property type="match status" value="1"/>
</dbReference>
<evidence type="ECO:0000313" key="3">
    <source>
        <dbReference type="Proteomes" id="UP000185772"/>
    </source>
</evidence>
<dbReference type="InterPro" id="IPR000415">
    <property type="entry name" value="Nitroreductase-like"/>
</dbReference>
<feature type="region of interest" description="Disordered" evidence="1">
    <location>
        <begin position="504"/>
        <end position="524"/>
    </location>
</feature>
<dbReference type="RefSeq" id="WP_075371161.1">
    <property type="nucleotide sequence ID" value="NZ_MSKM01000024.1"/>
</dbReference>
<sequence length="613" mass="64761">MARDATGSVMRAGDVGRAARRDLQFRIPRRPVVRLGLRARPEETGWIIDGARKSQVLGGAFAREHMGPLLQACDGTRTLDEIGEVTGIGPQAAFEAVSLLWTGGIVEEGDTEPAPGDPAPELARLLSRLGDSTGVNDSWQDAARRLAAARVAVVGDAELAGEMVAALEATLPEVRLDSAPRRGDTLTVLIETADSTDRSQEVARRCREEGIALLRVRAEQEAVTVGPYVDETFSPCLACACADEPEIGPSPEAARHDIIVGLAARAVAALIARATVTHLPGDARRTDLATFTYSDRPVVSRPGCPVCSVAGAGEEPVPVAPSAPVGARYEQSVAIPPAAFVDSKGHQQHYKPSNLRLQREFRDWPVCPRTPLPPADLERLDRPWPITHPLTDDGSGTDVVAHPTLGELATILALSVGVREPLGAESTGPEQAEAAQAPPSAKLRRWTAAGGNIGSVTAYVLVPERGQTGQEATEATEATEQRPAPGTYVYIERDHALALIGPAPSAADAEPDAGTDAATDAGAEPLPDGVGARIVLTGNVDKVARKYFSFALRIAVQDCGCSFEVIRLVADALGVPLRARARWDEQRIARALGTDPAREPACIVVDLGGRRAH</sequence>
<proteinExistence type="predicted"/>
<evidence type="ECO:0000313" key="2">
    <source>
        <dbReference type="EMBL" id="OLO53120.1"/>
    </source>
</evidence>
<dbReference type="AlphaFoldDB" id="A0A1Q8VXS4"/>
<protein>
    <submittedName>
        <fullName evidence="2">Bacteriocin biosynthesis protein</fullName>
    </submittedName>
</protein>